<sequence length="377" mass="42933">MAKFSQLPYELREKIWLDTIEPRLVGLIPCLVSKGRWSVKSTARPPVALHVNAESRRIVSKYYKILETHSVENHKSTIYEGDFVALDVSPYILFNFDIDTLHFADTAPPDKPLVEPDVRMKPKIPTNALDLLILKESFDAFQGPGFRLMLNAYDRLQDWPYLLEAKDVSYFDSIRSVDPTLLNWTHIHYVRLDFNIFLSDLAIWWGNMHPFVLWMQQAAAHVEAPDDLIRSYDLVMVNGRGDKRKLQKTFRLALRPEKEADAAYQSLSPIEQLEQYGAVVFEEVLPTPEGKAILFEVVDPLIGGEAIAKWKQFSIDQRARPSPHLTVLPRTTPFGADLKVLWHMAKGRRGLAHGAMSPVHGLCLADYGRDGGFRGRA</sequence>
<name>A0A0F9WVB7_TRIHA</name>
<comment type="caution">
    <text evidence="2">The sequence shown here is derived from an EMBL/GenBank/DDBJ whole genome shotgun (WGS) entry which is preliminary data.</text>
</comment>
<dbReference type="Proteomes" id="UP000034112">
    <property type="component" value="Unassembled WGS sequence"/>
</dbReference>
<dbReference type="OrthoDB" id="3540486at2759"/>
<feature type="domain" description="2EXR" evidence="1">
    <location>
        <begin position="3"/>
        <end position="101"/>
    </location>
</feature>
<dbReference type="PANTHER" id="PTHR35910">
    <property type="entry name" value="2EXR DOMAIN-CONTAINING PROTEIN"/>
    <property type="match status" value="1"/>
</dbReference>
<reference evidence="3" key="1">
    <citation type="journal article" date="2015" name="Genome Announc.">
        <title>Draft whole-genome sequence of the biocontrol agent Trichoderma harzianum T6776.</title>
        <authorList>
            <person name="Baroncelli R."/>
            <person name="Piaggeschi G."/>
            <person name="Fiorini L."/>
            <person name="Bertolini E."/>
            <person name="Zapparata A."/>
            <person name="Pe M.E."/>
            <person name="Sarrocco S."/>
            <person name="Vannacci G."/>
        </authorList>
    </citation>
    <scope>NUCLEOTIDE SEQUENCE [LARGE SCALE GENOMIC DNA]</scope>
    <source>
        <strain evidence="3">T6776</strain>
    </source>
</reference>
<evidence type="ECO:0000259" key="1">
    <source>
        <dbReference type="Pfam" id="PF20150"/>
    </source>
</evidence>
<dbReference type="Pfam" id="PF20150">
    <property type="entry name" value="2EXR"/>
    <property type="match status" value="1"/>
</dbReference>
<dbReference type="InterPro" id="IPR045518">
    <property type="entry name" value="2EXR"/>
</dbReference>
<proteinExistence type="predicted"/>
<accession>A0A0F9WVB7</accession>
<evidence type="ECO:0000313" key="3">
    <source>
        <dbReference type="Proteomes" id="UP000034112"/>
    </source>
</evidence>
<organism evidence="2 3">
    <name type="scientific">Trichoderma harzianum</name>
    <name type="common">Hypocrea lixii</name>
    <dbReference type="NCBI Taxonomy" id="5544"/>
    <lineage>
        <taxon>Eukaryota</taxon>
        <taxon>Fungi</taxon>
        <taxon>Dikarya</taxon>
        <taxon>Ascomycota</taxon>
        <taxon>Pezizomycotina</taxon>
        <taxon>Sordariomycetes</taxon>
        <taxon>Hypocreomycetidae</taxon>
        <taxon>Hypocreales</taxon>
        <taxon>Hypocreaceae</taxon>
        <taxon>Trichoderma</taxon>
    </lineage>
</organism>
<dbReference type="EMBL" id="JOKZ01000977">
    <property type="protein sequence ID" value="KKO96464.1"/>
    <property type="molecule type" value="Genomic_DNA"/>
</dbReference>
<evidence type="ECO:0000313" key="2">
    <source>
        <dbReference type="EMBL" id="KKO96464.1"/>
    </source>
</evidence>
<dbReference type="PANTHER" id="PTHR35910:SF1">
    <property type="entry name" value="2EXR DOMAIN-CONTAINING PROTEIN"/>
    <property type="match status" value="1"/>
</dbReference>
<protein>
    <recommendedName>
        <fullName evidence="1">2EXR domain-containing protein</fullName>
    </recommendedName>
</protein>
<gene>
    <name evidence="2" type="ORF">THAR02_11436</name>
</gene>
<dbReference type="AlphaFoldDB" id="A0A0F9WVB7"/>
<dbReference type="OMA" id="MSPVHGL"/>